<dbReference type="InterPro" id="IPR013926">
    <property type="entry name" value="CGI121/TPRKB"/>
</dbReference>
<dbReference type="RefSeq" id="XP_024712403.1">
    <property type="nucleotide sequence ID" value="XM_024859431.1"/>
</dbReference>
<comment type="caution">
    <text evidence="9">The sequence shown here is derived from an EMBL/GenBank/DDBJ whole genome shotgun (WGS) entry which is preliminary data.</text>
</comment>
<keyword evidence="10" id="KW-1185">Reference proteome</keyword>
<dbReference type="Gene3D" id="3.30.2380.10">
    <property type="entry name" value="CGI121/TPRKB"/>
    <property type="match status" value="1"/>
</dbReference>
<dbReference type="GO" id="GO:0002949">
    <property type="term" value="P:tRNA threonylcarbamoyladenosine modification"/>
    <property type="evidence" value="ECO:0007669"/>
    <property type="project" value="TreeGrafter"/>
</dbReference>
<reference evidence="9 10" key="1">
    <citation type="submission" date="2018-03" db="EMBL/GenBank/DDBJ databases">
        <title>Candida pseudohaemulonii genome assembly and annotation.</title>
        <authorList>
            <person name="Munoz J.F."/>
            <person name="Gade L.G."/>
            <person name="Chow N.A."/>
            <person name="Litvintseva A.P."/>
            <person name="Loparev V.N."/>
            <person name="Cuomo C.A."/>
        </authorList>
    </citation>
    <scope>NUCLEOTIDE SEQUENCE [LARGE SCALE GENOMIC DNA]</scope>
    <source>
        <strain evidence="9 10">B12108</strain>
    </source>
</reference>
<dbReference type="VEuPathDB" id="FungiDB:C7M61_004107"/>
<proteinExistence type="inferred from homology"/>
<evidence type="ECO:0000256" key="5">
    <source>
        <dbReference type="ARBA" id="ARBA00022694"/>
    </source>
</evidence>
<accession>A0A2P7YJX8</accession>
<comment type="function">
    <text evidence="7">Component of the EKC/KEOPS complex that is required for the formation of a threonylcarbamoyl group on adenosine at position 37 (t(6)A37) in tRNAs that read codons beginning with adenine. The complex is probably involved in the transfer of the threonylcarbamoyl moiety of threonylcarbamoyl-AMP (TC-AMP) to the N6 group of A37. CGI121 acts as an allosteric effector that regulates the t(6)A activity of the complex. The EKC/KEOPS complex also promotes both telomere uncapping and telomere elongation. The complex is required for efficient recruitment of transcriptional coactivators. CGI121 is not required for tRNA modification.</text>
</comment>
<dbReference type="PANTHER" id="PTHR15840">
    <property type="entry name" value="CGI-121 FAMILY MEMBER"/>
    <property type="match status" value="1"/>
</dbReference>
<dbReference type="EMBL" id="PYFQ01000012">
    <property type="protein sequence ID" value="PSK36283.1"/>
    <property type="molecule type" value="Genomic_DNA"/>
</dbReference>
<dbReference type="GO" id="GO:0005634">
    <property type="term" value="C:nucleus"/>
    <property type="evidence" value="ECO:0007669"/>
    <property type="project" value="UniProtKB-SubCell"/>
</dbReference>
<dbReference type="GO" id="GO:0005829">
    <property type="term" value="C:cytosol"/>
    <property type="evidence" value="ECO:0007669"/>
    <property type="project" value="TreeGrafter"/>
</dbReference>
<gene>
    <name evidence="9" type="ORF">C7M61_004107</name>
</gene>
<dbReference type="GO" id="GO:0000408">
    <property type="term" value="C:EKC/KEOPS complex"/>
    <property type="evidence" value="ECO:0007669"/>
    <property type="project" value="TreeGrafter"/>
</dbReference>
<keyword evidence="6 8" id="KW-0539">Nucleus</keyword>
<dbReference type="STRING" id="418784.A0A2P7YJX8"/>
<evidence type="ECO:0000256" key="4">
    <source>
        <dbReference type="ARBA" id="ARBA00016009"/>
    </source>
</evidence>
<evidence type="ECO:0000256" key="7">
    <source>
        <dbReference type="ARBA" id="ARBA00025043"/>
    </source>
</evidence>
<evidence type="ECO:0000256" key="6">
    <source>
        <dbReference type="ARBA" id="ARBA00023242"/>
    </source>
</evidence>
<comment type="subcellular location">
    <subcellularLocation>
        <location evidence="1">Nucleus</location>
    </subcellularLocation>
</comment>
<evidence type="ECO:0000313" key="10">
    <source>
        <dbReference type="Proteomes" id="UP000241107"/>
    </source>
</evidence>
<dbReference type="OrthoDB" id="329139at2759"/>
<dbReference type="Proteomes" id="UP000241107">
    <property type="component" value="Unassembled WGS sequence"/>
</dbReference>
<dbReference type="InterPro" id="IPR036504">
    <property type="entry name" value="CGI121/TPRKB_sf"/>
</dbReference>
<dbReference type="AlphaFoldDB" id="A0A2P7YJX8"/>
<dbReference type="PANTHER" id="PTHR15840:SF10">
    <property type="entry name" value="EKC_KEOPS COMPLEX SUBUNIT TPRKB"/>
    <property type="match status" value="1"/>
</dbReference>
<evidence type="ECO:0000313" key="9">
    <source>
        <dbReference type="EMBL" id="PSK36283.1"/>
    </source>
</evidence>
<comment type="similarity">
    <text evidence="2 8">Belongs to the CGI121/TPRKB family.</text>
</comment>
<dbReference type="Pfam" id="PF08617">
    <property type="entry name" value="CGI-121"/>
    <property type="match status" value="1"/>
</dbReference>
<evidence type="ECO:0000256" key="1">
    <source>
        <dbReference type="ARBA" id="ARBA00004123"/>
    </source>
</evidence>
<sequence length="189" mass="21433">MTYKTFSFPQFPDYTVFVGYYTDITPETLKVVKNELVSGNQTYNYCFVNTAHLISVDQLYCSLHRSIQNHVFGRMKAKTLNTEILYNLSPTNNINEALKRFGVDESRSDIIVIKVAQNSEDDLLSCNAGIEELLSGKSTTELEDSVLVNRVDLKKFLKLFKIQQSNEDLQKAQLHYTSEAVAASLLRGC</sequence>
<keyword evidence="5" id="KW-0819">tRNA processing</keyword>
<dbReference type="GeneID" id="36567495"/>
<evidence type="ECO:0000256" key="8">
    <source>
        <dbReference type="RuleBase" id="RU004398"/>
    </source>
</evidence>
<name>A0A2P7YJX8_9ASCO</name>
<protein>
    <recommendedName>
        <fullName evidence="4">EKC/KEOPS complex subunit CGI121</fullName>
    </recommendedName>
    <alternativeName>
        <fullName evidence="3">EKC/KEOPS complex subunit cgi121</fullName>
    </alternativeName>
</protein>
<dbReference type="SUPFAM" id="SSF143870">
    <property type="entry name" value="PF0523-like"/>
    <property type="match status" value="1"/>
</dbReference>
<evidence type="ECO:0000256" key="2">
    <source>
        <dbReference type="ARBA" id="ARBA00005546"/>
    </source>
</evidence>
<organism evidence="9 10">
    <name type="scientific">Candidozyma pseudohaemuli</name>
    <dbReference type="NCBI Taxonomy" id="418784"/>
    <lineage>
        <taxon>Eukaryota</taxon>
        <taxon>Fungi</taxon>
        <taxon>Dikarya</taxon>
        <taxon>Ascomycota</taxon>
        <taxon>Saccharomycotina</taxon>
        <taxon>Pichiomycetes</taxon>
        <taxon>Metschnikowiaceae</taxon>
        <taxon>Candidozyma</taxon>
    </lineage>
</organism>
<evidence type="ECO:0000256" key="3">
    <source>
        <dbReference type="ARBA" id="ARBA00015316"/>
    </source>
</evidence>